<dbReference type="RefSeq" id="WP_078928648.1">
    <property type="nucleotide sequence ID" value="NZ_FUXX01000016.1"/>
</dbReference>
<reference evidence="5" key="1">
    <citation type="submission" date="2017-02" db="EMBL/GenBank/DDBJ databases">
        <authorList>
            <person name="Varghese N."/>
            <person name="Submissions S."/>
        </authorList>
    </citation>
    <scope>NUCLEOTIDE SEQUENCE [LARGE SCALE GENOMIC DNA]</scope>
    <source>
        <strain evidence="5">DSM 3072</strain>
    </source>
</reference>
<gene>
    <name evidence="4" type="ORF">SAMN02745213_01154</name>
</gene>
<dbReference type="Pfam" id="PF05130">
    <property type="entry name" value="FlgN"/>
    <property type="match status" value="1"/>
</dbReference>
<organism evidence="4 5">
    <name type="scientific">Succinivibrio dextrinosolvens DSM 3072</name>
    <dbReference type="NCBI Taxonomy" id="1123324"/>
    <lineage>
        <taxon>Bacteria</taxon>
        <taxon>Pseudomonadati</taxon>
        <taxon>Pseudomonadota</taxon>
        <taxon>Gammaproteobacteria</taxon>
        <taxon>Aeromonadales</taxon>
        <taxon>Succinivibrionaceae</taxon>
        <taxon>Succinivibrio</taxon>
    </lineage>
</organism>
<dbReference type="Proteomes" id="UP000242432">
    <property type="component" value="Unassembled WGS sequence"/>
</dbReference>
<protein>
    <submittedName>
        <fullName evidence="4">Flagellar biosynthesis/type III secretory pathway chaperone</fullName>
    </submittedName>
</protein>
<dbReference type="InterPro" id="IPR007809">
    <property type="entry name" value="FlgN-like"/>
</dbReference>
<evidence type="ECO:0000313" key="4">
    <source>
        <dbReference type="EMBL" id="SKA61846.1"/>
    </source>
</evidence>
<dbReference type="InterPro" id="IPR036679">
    <property type="entry name" value="FlgN-like_sf"/>
</dbReference>
<dbReference type="SUPFAM" id="SSF140566">
    <property type="entry name" value="FlgN-like"/>
    <property type="match status" value="1"/>
</dbReference>
<accession>A0A1T4VAD6</accession>
<dbReference type="GO" id="GO:0044780">
    <property type="term" value="P:bacterial-type flagellum assembly"/>
    <property type="evidence" value="ECO:0007669"/>
    <property type="project" value="InterPro"/>
</dbReference>
<name>A0A1T4VAD6_9GAMM</name>
<dbReference type="EMBL" id="FUXX01000016">
    <property type="protein sequence ID" value="SKA61846.1"/>
    <property type="molecule type" value="Genomic_DNA"/>
</dbReference>
<proteinExistence type="inferred from homology"/>
<keyword evidence="5" id="KW-1185">Reference proteome</keyword>
<evidence type="ECO:0000256" key="1">
    <source>
        <dbReference type="ARBA" id="ARBA00002397"/>
    </source>
</evidence>
<evidence type="ECO:0000256" key="2">
    <source>
        <dbReference type="ARBA" id="ARBA00007703"/>
    </source>
</evidence>
<keyword evidence="4" id="KW-0966">Cell projection</keyword>
<keyword evidence="3" id="KW-1005">Bacterial flagellum biogenesis</keyword>
<sequence length="161" mass="18390">METANRFVFKKITPNTQEAAVKPIKDYLMMQDKVLSCLEQVISREYLALKERHFELLQGLSTEKSDLMLKLQSNDQKLKLHPDVGTLKTKYSAEVLIIKNKMKKCHFRNEVNGKLITMCMQSSNRLQALLVEARDLVTRNMTYNNKGSASARAPLRVSVSA</sequence>
<comment type="similarity">
    <text evidence="2">Belongs to the FlgN family.</text>
</comment>
<keyword evidence="4" id="KW-0282">Flagellum</keyword>
<dbReference type="AlphaFoldDB" id="A0A1T4VAD6"/>
<evidence type="ECO:0000313" key="5">
    <source>
        <dbReference type="Proteomes" id="UP000242432"/>
    </source>
</evidence>
<dbReference type="STRING" id="83771.SAMN02910357_02046"/>
<comment type="function">
    <text evidence="1">Required for the efficient initiation of filament assembly.</text>
</comment>
<keyword evidence="4" id="KW-0969">Cilium</keyword>
<evidence type="ECO:0000256" key="3">
    <source>
        <dbReference type="ARBA" id="ARBA00022795"/>
    </source>
</evidence>